<gene>
    <name evidence="3" type="ORF">K8U81_07770</name>
</gene>
<feature type="domain" description="Peptidase S11 D-alanyl-D-alanine carboxypeptidase A N-terminal" evidence="2">
    <location>
        <begin position="55"/>
        <end position="271"/>
    </location>
</feature>
<keyword evidence="3" id="KW-0121">Carboxypeptidase</keyword>
<evidence type="ECO:0000313" key="3">
    <source>
        <dbReference type="EMBL" id="HJF08072.1"/>
    </source>
</evidence>
<feature type="transmembrane region" description="Helical" evidence="1">
    <location>
        <begin position="12"/>
        <end position="34"/>
    </location>
</feature>
<accession>A0A921FE19</accession>
<dbReference type="EMBL" id="DYXD01000173">
    <property type="protein sequence ID" value="HJF08072.1"/>
    <property type="molecule type" value="Genomic_DNA"/>
</dbReference>
<dbReference type="InterPro" id="IPR012338">
    <property type="entry name" value="Beta-lactam/transpept-like"/>
</dbReference>
<protein>
    <submittedName>
        <fullName evidence="3">D-alanyl-D-alanine carboxypeptidase</fullName>
    </submittedName>
</protein>
<comment type="caution">
    <text evidence="3">The sequence shown here is derived from an EMBL/GenBank/DDBJ whole genome shotgun (WGS) entry which is preliminary data.</text>
</comment>
<proteinExistence type="predicted"/>
<keyword evidence="1" id="KW-1133">Transmembrane helix</keyword>
<reference evidence="3" key="1">
    <citation type="journal article" date="2021" name="PeerJ">
        <title>Extensive microbial diversity within the chicken gut microbiome revealed by metagenomics and culture.</title>
        <authorList>
            <person name="Gilroy R."/>
            <person name="Ravi A."/>
            <person name="Getino M."/>
            <person name="Pursley I."/>
            <person name="Horton D.L."/>
            <person name="Alikhan N.F."/>
            <person name="Baker D."/>
            <person name="Gharbi K."/>
            <person name="Hall N."/>
            <person name="Watson M."/>
            <person name="Adriaenssens E.M."/>
            <person name="Foster-Nyarko E."/>
            <person name="Jarju S."/>
            <person name="Secka A."/>
            <person name="Antonio M."/>
            <person name="Oren A."/>
            <person name="Chaudhuri R.R."/>
            <person name="La Ragione R."/>
            <person name="Hildebrand F."/>
            <person name="Pallen M.J."/>
        </authorList>
    </citation>
    <scope>NUCLEOTIDE SEQUENCE</scope>
    <source>
        <strain evidence="3">CHK165-8395</strain>
    </source>
</reference>
<dbReference type="Proteomes" id="UP000718012">
    <property type="component" value="Unassembled WGS sequence"/>
</dbReference>
<dbReference type="GO" id="GO:0009002">
    <property type="term" value="F:serine-type D-Ala-D-Ala carboxypeptidase activity"/>
    <property type="evidence" value="ECO:0007669"/>
    <property type="project" value="InterPro"/>
</dbReference>
<reference evidence="3" key="2">
    <citation type="submission" date="2021-09" db="EMBL/GenBank/DDBJ databases">
        <authorList>
            <person name="Gilroy R."/>
        </authorList>
    </citation>
    <scope>NUCLEOTIDE SEQUENCE</scope>
    <source>
        <strain evidence="3">CHK165-8395</strain>
    </source>
</reference>
<name>A0A921FE19_9BACT</name>
<keyword evidence="3" id="KW-0645">Protease</keyword>
<dbReference type="Gene3D" id="3.40.710.10">
    <property type="entry name" value="DD-peptidase/beta-lactamase superfamily"/>
    <property type="match status" value="1"/>
</dbReference>
<evidence type="ECO:0000313" key="4">
    <source>
        <dbReference type="Proteomes" id="UP000718012"/>
    </source>
</evidence>
<organism evidence="3 4">
    <name type="scientific">Phocaeicola coprocola</name>
    <dbReference type="NCBI Taxonomy" id="310298"/>
    <lineage>
        <taxon>Bacteria</taxon>
        <taxon>Pseudomonadati</taxon>
        <taxon>Bacteroidota</taxon>
        <taxon>Bacteroidia</taxon>
        <taxon>Bacteroidales</taxon>
        <taxon>Bacteroidaceae</taxon>
        <taxon>Phocaeicola</taxon>
    </lineage>
</organism>
<dbReference type="GO" id="GO:0006508">
    <property type="term" value="P:proteolysis"/>
    <property type="evidence" value="ECO:0007669"/>
    <property type="project" value="InterPro"/>
</dbReference>
<dbReference type="InterPro" id="IPR001967">
    <property type="entry name" value="Peptidase_S11_N"/>
</dbReference>
<keyword evidence="3" id="KW-0378">Hydrolase</keyword>
<evidence type="ECO:0000259" key="2">
    <source>
        <dbReference type="Pfam" id="PF00768"/>
    </source>
</evidence>
<dbReference type="SUPFAM" id="SSF56601">
    <property type="entry name" value="beta-lactamase/transpeptidase-like"/>
    <property type="match status" value="1"/>
</dbReference>
<dbReference type="AlphaFoldDB" id="A0A921FE19"/>
<dbReference type="Pfam" id="PF00768">
    <property type="entry name" value="Peptidase_S11"/>
    <property type="match status" value="1"/>
</dbReference>
<sequence>MSRRYKKRRFHFGVFLFFLTVVVIAGVFFIPWVMKPENFRSEKNAIYSFLYGEFQPDSYNAKSLILVDRSNNDFFISKKENEQQLPASLAKLFVIEYAATIADLDSIVPASYEAISLTKPGSSVAGIEAKDYFLHNLFAAMLVPSGNDAAYVVADYCGGILSPQTATVQDRINIFMDSLNVHLQEKGYTNTVLYDPSGYDMDALTTVLDLNSVVNQLLEFQWFRDIISQSSYTATLPDGSTQSWKNTNIFLDPTSDYYNENVIGVKTGSLSDDYNLVVLYRKYGKEFLICSLGSQSDSSRYDDVNNILKTIDESDYLKK</sequence>
<keyword evidence="1" id="KW-0812">Transmembrane</keyword>
<evidence type="ECO:0000256" key="1">
    <source>
        <dbReference type="SAM" id="Phobius"/>
    </source>
</evidence>
<keyword evidence="1" id="KW-0472">Membrane</keyword>